<sequence>KFEYDMTELIKKHNFDLTRLEPSTVDAVRALSKGALYALPFKMNVLSLMYNKDLFDKFGVPYPKDGMTWDETYELAKTMTRKEGETQYRGFISQSYNLAWMNQMSLGFADPKTDKPLFYSDDRWGQYVRSMNRFYEIPGNALAETTFRAVSNAFLVNKVAAMYAYTIPTTKQDVNWDMVSLPEFTNLRGVGSQAMLTLAYITSISKHKDAAFEAIAYMTSDEYQMNISKQALGLPVVKTQAVKDAFGIENPNLQGKNLKSLT</sequence>
<dbReference type="RefSeq" id="WP_139607982.1">
    <property type="nucleotide sequence ID" value="NZ_VDCQ01000160.1"/>
</dbReference>
<feature type="non-terminal residue" evidence="5">
    <location>
        <position position="1"/>
    </location>
</feature>
<accession>A0A5C4SUP6</accession>
<protein>
    <submittedName>
        <fullName evidence="5">Extracellular solute-binding protein</fullName>
    </submittedName>
</protein>
<comment type="caution">
    <text evidence="5">The sequence shown here is derived from an EMBL/GenBank/DDBJ whole genome shotgun (WGS) entry which is preliminary data.</text>
</comment>
<evidence type="ECO:0000256" key="4">
    <source>
        <dbReference type="ARBA" id="ARBA00022729"/>
    </source>
</evidence>
<dbReference type="OrthoDB" id="9782846at2"/>
<dbReference type="InterPro" id="IPR050490">
    <property type="entry name" value="Bact_solute-bd_prot1"/>
</dbReference>
<comment type="subcellular location">
    <subcellularLocation>
        <location evidence="1">Cell envelope</location>
    </subcellularLocation>
</comment>
<evidence type="ECO:0000313" key="6">
    <source>
        <dbReference type="Proteomes" id="UP000307943"/>
    </source>
</evidence>
<dbReference type="SUPFAM" id="SSF53850">
    <property type="entry name" value="Periplasmic binding protein-like II"/>
    <property type="match status" value="1"/>
</dbReference>
<proteinExistence type="inferred from homology"/>
<comment type="similarity">
    <text evidence="2">Belongs to the bacterial solute-binding protein 1 family.</text>
</comment>
<dbReference type="InterPro" id="IPR006059">
    <property type="entry name" value="SBP"/>
</dbReference>
<evidence type="ECO:0000313" key="5">
    <source>
        <dbReference type="EMBL" id="TNJ52803.1"/>
    </source>
</evidence>
<evidence type="ECO:0000256" key="3">
    <source>
        <dbReference type="ARBA" id="ARBA00022448"/>
    </source>
</evidence>
<evidence type="ECO:0000256" key="2">
    <source>
        <dbReference type="ARBA" id="ARBA00008520"/>
    </source>
</evidence>
<dbReference type="Proteomes" id="UP000307943">
    <property type="component" value="Unassembled WGS sequence"/>
</dbReference>
<keyword evidence="3" id="KW-0813">Transport</keyword>
<evidence type="ECO:0000256" key="1">
    <source>
        <dbReference type="ARBA" id="ARBA00004196"/>
    </source>
</evidence>
<gene>
    <name evidence="5" type="ORF">FE784_40560</name>
</gene>
<feature type="non-terminal residue" evidence="5">
    <location>
        <position position="262"/>
    </location>
</feature>
<dbReference type="PANTHER" id="PTHR43649">
    <property type="entry name" value="ARABINOSE-BINDING PROTEIN-RELATED"/>
    <property type="match status" value="1"/>
</dbReference>
<organism evidence="5 6">
    <name type="scientific">Paenibacillus hemerocallicola</name>
    <dbReference type="NCBI Taxonomy" id="1172614"/>
    <lineage>
        <taxon>Bacteria</taxon>
        <taxon>Bacillati</taxon>
        <taxon>Bacillota</taxon>
        <taxon>Bacilli</taxon>
        <taxon>Bacillales</taxon>
        <taxon>Paenibacillaceae</taxon>
        <taxon>Paenibacillus</taxon>
    </lineage>
</organism>
<dbReference type="PANTHER" id="PTHR43649:SF31">
    <property type="entry name" value="SN-GLYCEROL-3-PHOSPHATE-BINDING PERIPLASMIC PROTEIN UGPB"/>
    <property type="match status" value="1"/>
</dbReference>
<reference evidence="5 6" key="1">
    <citation type="submission" date="2019-05" db="EMBL/GenBank/DDBJ databases">
        <title>We sequenced the genome of Paenibacillus hemerocallicola KCTC 33185 for further insight into its adaptation and study the phylogeny of Paenibacillus.</title>
        <authorList>
            <person name="Narsing Rao M.P."/>
        </authorList>
    </citation>
    <scope>NUCLEOTIDE SEQUENCE [LARGE SCALE GENOMIC DNA]</scope>
    <source>
        <strain evidence="5 6">KCTC 33185</strain>
    </source>
</reference>
<name>A0A5C4SUP6_9BACL</name>
<keyword evidence="6" id="KW-1185">Reference proteome</keyword>
<dbReference type="Gene3D" id="3.40.190.10">
    <property type="entry name" value="Periplasmic binding protein-like II"/>
    <property type="match status" value="1"/>
</dbReference>
<keyword evidence="4" id="KW-0732">Signal</keyword>
<dbReference type="AlphaFoldDB" id="A0A5C4SUP6"/>
<dbReference type="GO" id="GO:0030313">
    <property type="term" value="C:cell envelope"/>
    <property type="evidence" value="ECO:0007669"/>
    <property type="project" value="UniProtKB-SubCell"/>
</dbReference>
<dbReference type="Pfam" id="PF01547">
    <property type="entry name" value="SBP_bac_1"/>
    <property type="match status" value="1"/>
</dbReference>
<dbReference type="EMBL" id="VDCQ01000160">
    <property type="protein sequence ID" value="TNJ52803.1"/>
    <property type="molecule type" value="Genomic_DNA"/>
</dbReference>